<evidence type="ECO:0000256" key="4">
    <source>
        <dbReference type="ARBA" id="ARBA00012381"/>
    </source>
</evidence>
<dbReference type="RefSeq" id="WP_284252901.1">
    <property type="nucleotide sequence ID" value="NZ_BSVB01000001.1"/>
</dbReference>
<comment type="caution">
    <text evidence="11">The sequence shown here is derived from an EMBL/GenBank/DDBJ whole genome shotgun (WGS) entry which is preliminary data.</text>
</comment>
<name>A0ABQ6K3N0_9MICO</name>
<evidence type="ECO:0000259" key="10">
    <source>
        <dbReference type="PROSITE" id="PS51462"/>
    </source>
</evidence>
<reference evidence="12" key="1">
    <citation type="journal article" date="2019" name="Int. J. Syst. Evol. Microbiol.">
        <title>The Global Catalogue of Microorganisms (GCM) 10K type strain sequencing project: providing services to taxonomists for standard genome sequencing and annotation.</title>
        <authorList>
            <consortium name="The Broad Institute Genomics Platform"/>
            <consortium name="The Broad Institute Genome Sequencing Center for Infectious Disease"/>
            <person name="Wu L."/>
            <person name="Ma J."/>
        </authorList>
    </citation>
    <scope>NUCLEOTIDE SEQUENCE [LARGE SCALE GENOMIC DNA]</scope>
    <source>
        <strain evidence="12">NBRC 108894</strain>
    </source>
</reference>
<proteinExistence type="inferred from homology"/>
<comment type="catalytic activity">
    <reaction evidence="9">
        <text>a 5'-end NAD(+)-phospho-ribonucleoside in mRNA + H2O = a 5'-end phospho-adenosine-phospho-ribonucleoside in mRNA + beta-nicotinamide D-ribonucleotide + 2 H(+)</text>
        <dbReference type="Rhea" id="RHEA:60876"/>
        <dbReference type="Rhea" id="RHEA-COMP:15698"/>
        <dbReference type="Rhea" id="RHEA-COMP:15719"/>
        <dbReference type="ChEBI" id="CHEBI:14649"/>
        <dbReference type="ChEBI" id="CHEBI:15377"/>
        <dbReference type="ChEBI" id="CHEBI:15378"/>
        <dbReference type="ChEBI" id="CHEBI:144029"/>
        <dbReference type="ChEBI" id="CHEBI:144051"/>
    </reaction>
    <physiologicalReaction direction="left-to-right" evidence="9">
        <dbReference type="Rhea" id="RHEA:60877"/>
    </physiologicalReaction>
</comment>
<evidence type="ECO:0000256" key="2">
    <source>
        <dbReference type="ARBA" id="ARBA00001947"/>
    </source>
</evidence>
<keyword evidence="12" id="KW-1185">Reference proteome</keyword>
<dbReference type="InterPro" id="IPR050241">
    <property type="entry name" value="NAD-cap_RNA_hydrolase_NudC"/>
</dbReference>
<dbReference type="EC" id="3.6.1.22" evidence="4"/>
<dbReference type="InterPro" id="IPR000086">
    <property type="entry name" value="NUDIX_hydrolase_dom"/>
</dbReference>
<keyword evidence="8" id="KW-0520">NAD</keyword>
<evidence type="ECO:0000313" key="11">
    <source>
        <dbReference type="EMBL" id="GMA93904.1"/>
    </source>
</evidence>
<dbReference type="PANTHER" id="PTHR42904">
    <property type="entry name" value="NUDIX HYDROLASE, NUDC SUBFAMILY"/>
    <property type="match status" value="1"/>
</dbReference>
<gene>
    <name evidence="11" type="ORF">GCM10025881_07280</name>
</gene>
<dbReference type="PANTHER" id="PTHR42904:SF6">
    <property type="entry name" value="NAD-CAPPED RNA HYDROLASE NUDT12"/>
    <property type="match status" value="1"/>
</dbReference>
<evidence type="ECO:0000256" key="9">
    <source>
        <dbReference type="ARBA" id="ARBA00023679"/>
    </source>
</evidence>
<comment type="similarity">
    <text evidence="3">Belongs to the Nudix hydrolase family. NudC subfamily.</text>
</comment>
<sequence>MIREVHEESGLRVVDPVYLGSQPWPFPASLMVGFRARLAPGESPEPQADGEEILELRWFTRDELTASLGEIGLPGRTSIARAILEDWYGGPIDDGVEW</sequence>
<evidence type="ECO:0000256" key="8">
    <source>
        <dbReference type="ARBA" id="ARBA00023027"/>
    </source>
</evidence>
<dbReference type="PROSITE" id="PS51462">
    <property type="entry name" value="NUDIX"/>
    <property type="match status" value="1"/>
</dbReference>
<comment type="cofactor">
    <cofactor evidence="1">
        <name>Mg(2+)</name>
        <dbReference type="ChEBI" id="CHEBI:18420"/>
    </cofactor>
</comment>
<keyword evidence="7" id="KW-0460">Magnesium</keyword>
<dbReference type="SUPFAM" id="SSF55811">
    <property type="entry name" value="Nudix"/>
    <property type="match status" value="1"/>
</dbReference>
<evidence type="ECO:0000256" key="7">
    <source>
        <dbReference type="ARBA" id="ARBA00022842"/>
    </source>
</evidence>
<feature type="domain" description="Nudix hydrolase" evidence="10">
    <location>
        <begin position="1"/>
        <end position="82"/>
    </location>
</feature>
<organism evidence="11 12">
    <name type="scientific">Pseudolysinimonas kribbensis</name>
    <dbReference type="NCBI Taxonomy" id="433641"/>
    <lineage>
        <taxon>Bacteria</taxon>
        <taxon>Bacillati</taxon>
        <taxon>Actinomycetota</taxon>
        <taxon>Actinomycetes</taxon>
        <taxon>Micrococcales</taxon>
        <taxon>Microbacteriaceae</taxon>
        <taxon>Pseudolysinimonas</taxon>
    </lineage>
</organism>
<evidence type="ECO:0000256" key="5">
    <source>
        <dbReference type="ARBA" id="ARBA00022723"/>
    </source>
</evidence>
<dbReference type="CDD" id="cd03429">
    <property type="entry name" value="NUDIX_NADH_pyrophosphatase_Nudt13"/>
    <property type="match status" value="1"/>
</dbReference>
<evidence type="ECO:0000313" key="12">
    <source>
        <dbReference type="Proteomes" id="UP001157034"/>
    </source>
</evidence>
<dbReference type="Proteomes" id="UP001157034">
    <property type="component" value="Unassembled WGS sequence"/>
</dbReference>
<accession>A0ABQ6K3N0</accession>
<protein>
    <recommendedName>
        <fullName evidence="4">NAD(+) diphosphatase</fullName>
        <ecNumber evidence="4">3.6.1.22</ecNumber>
    </recommendedName>
</protein>
<dbReference type="InterPro" id="IPR049734">
    <property type="entry name" value="NudC-like_C"/>
</dbReference>
<evidence type="ECO:0000256" key="6">
    <source>
        <dbReference type="ARBA" id="ARBA00022801"/>
    </source>
</evidence>
<dbReference type="Pfam" id="PF00293">
    <property type="entry name" value="NUDIX"/>
    <property type="match status" value="1"/>
</dbReference>
<dbReference type="EMBL" id="BSVB01000001">
    <property type="protein sequence ID" value="GMA93904.1"/>
    <property type="molecule type" value="Genomic_DNA"/>
</dbReference>
<dbReference type="InterPro" id="IPR015797">
    <property type="entry name" value="NUDIX_hydrolase-like_dom_sf"/>
</dbReference>
<keyword evidence="6" id="KW-0378">Hydrolase</keyword>
<evidence type="ECO:0000256" key="1">
    <source>
        <dbReference type="ARBA" id="ARBA00001946"/>
    </source>
</evidence>
<evidence type="ECO:0000256" key="3">
    <source>
        <dbReference type="ARBA" id="ARBA00009595"/>
    </source>
</evidence>
<keyword evidence="5" id="KW-0479">Metal-binding</keyword>
<comment type="cofactor">
    <cofactor evidence="2">
        <name>Zn(2+)</name>
        <dbReference type="ChEBI" id="CHEBI:29105"/>
    </cofactor>
</comment>
<dbReference type="Gene3D" id="3.90.79.10">
    <property type="entry name" value="Nucleoside Triphosphate Pyrophosphohydrolase"/>
    <property type="match status" value="1"/>
</dbReference>